<evidence type="ECO:0000313" key="2">
    <source>
        <dbReference type="Proteomes" id="UP000259683"/>
    </source>
</evidence>
<accession>A0A385EFQ6</accession>
<organism evidence="1 2">
    <name type="scientific">Caulobacter phage CcrSC</name>
    <dbReference type="NCBI Taxonomy" id="2283272"/>
    <lineage>
        <taxon>Viruses</taxon>
        <taxon>Duplodnaviria</taxon>
        <taxon>Heunggongvirae</taxon>
        <taxon>Uroviricota</taxon>
        <taxon>Caudoviricetes</taxon>
        <taxon>Jeanschmidtviridae</taxon>
        <taxon>Bertelyvirus</taxon>
        <taxon>Bertelyvirus SC</taxon>
    </lineage>
</organism>
<protein>
    <submittedName>
        <fullName evidence="1">Uncharacterized protein</fullName>
    </submittedName>
</protein>
<dbReference type="Proteomes" id="UP000259683">
    <property type="component" value="Segment"/>
</dbReference>
<proteinExistence type="predicted"/>
<dbReference type="EMBL" id="MH588547">
    <property type="protein sequence ID" value="AXQ69682.1"/>
    <property type="molecule type" value="Genomic_DNA"/>
</dbReference>
<gene>
    <name evidence="1" type="ORF">CcrSC_gp100</name>
</gene>
<reference evidence="1" key="1">
    <citation type="submission" date="2018-07" db="EMBL/GenBank/DDBJ databases">
        <authorList>
            <person name="Wilson K.M."/>
            <person name="Ely B."/>
        </authorList>
    </citation>
    <scope>NUCLEOTIDE SEQUENCE</scope>
</reference>
<sequence>MSKINGPFWAVTYKTESGDEGFYGIFNEEPTDAHFLAFALEDFSEEVIEEEDDEGGVTRTLYIYFTAHEVESIVDLPDPVED</sequence>
<evidence type="ECO:0000313" key="1">
    <source>
        <dbReference type="EMBL" id="AXQ69682.1"/>
    </source>
</evidence>
<name>A0A385EFQ6_9CAUD</name>
<keyword evidence="2" id="KW-1185">Reference proteome</keyword>
<reference evidence="1" key="2">
    <citation type="submission" date="2021-07" db="EMBL/GenBank/DDBJ databases">
        <title>Giant CbK-like Caulobacter bacteriophages have genetically divergent genomes.</title>
        <authorList>
            <person name="Wilson K."/>
            <person name="Ely B."/>
        </authorList>
    </citation>
    <scope>NUCLEOTIDE SEQUENCE</scope>
</reference>